<reference evidence="3 4" key="1">
    <citation type="journal article" date="2006" name="PLoS Genet.">
        <title>Secrets of soil survival revealed by the genome sequence of Arthrobacter aurescens TC1.</title>
        <authorList>
            <person name="Mongodin E.F."/>
            <person name="Shapir N."/>
            <person name="Daugherty S.C."/>
            <person name="DeBoy R.T."/>
            <person name="Emerson J.B."/>
            <person name="Shvartzbeyn A."/>
            <person name="Radune D."/>
            <person name="Vamathevan J."/>
            <person name="Riggs F."/>
            <person name="Grinberg V."/>
            <person name="Khouri H."/>
            <person name="Wackett L.P."/>
            <person name="Nelson K.E."/>
            <person name="Sadowsky M.J."/>
        </authorList>
    </citation>
    <scope>NUCLEOTIDE SEQUENCE [LARGE SCALE GENOMIC DNA]</scope>
    <source>
        <strain evidence="3 4">TC1</strain>
    </source>
</reference>
<keyword evidence="4" id="KW-1185">Reference proteome</keyword>
<protein>
    <submittedName>
        <fullName evidence="3">Uncharacterized protein</fullName>
    </submittedName>
</protein>
<dbReference type="KEGG" id="aau:AAur_2850"/>
<feature type="region of interest" description="Disordered" evidence="1">
    <location>
        <begin position="250"/>
        <end position="292"/>
    </location>
</feature>
<dbReference type="EMBL" id="CP000474">
    <property type="protein sequence ID" value="ABM08564.1"/>
    <property type="molecule type" value="Genomic_DNA"/>
</dbReference>
<organism evidence="3 4">
    <name type="scientific">Paenarthrobacter aurescens (strain TC1)</name>
    <dbReference type="NCBI Taxonomy" id="290340"/>
    <lineage>
        <taxon>Bacteria</taxon>
        <taxon>Bacillati</taxon>
        <taxon>Actinomycetota</taxon>
        <taxon>Actinomycetes</taxon>
        <taxon>Micrococcales</taxon>
        <taxon>Micrococcaceae</taxon>
        <taxon>Paenarthrobacter</taxon>
    </lineage>
</organism>
<keyword evidence="2" id="KW-0812">Transmembrane</keyword>
<dbReference type="eggNOG" id="ENOG503388S">
    <property type="taxonomic scope" value="Bacteria"/>
</dbReference>
<feature type="transmembrane region" description="Helical" evidence="2">
    <location>
        <begin position="107"/>
        <end position="127"/>
    </location>
</feature>
<dbReference type="HOGENOM" id="CLU_078709_0_0_11"/>
<dbReference type="AlphaFoldDB" id="A1R8J7"/>
<dbReference type="STRING" id="290340.AAur_2850"/>
<gene>
    <name evidence="3" type="ordered locus">AAur_2850</name>
</gene>
<name>A1R8J7_PAEAT</name>
<evidence type="ECO:0000313" key="3">
    <source>
        <dbReference type="EMBL" id="ABM08564.1"/>
    </source>
</evidence>
<keyword evidence="2" id="KW-0472">Membrane</keyword>
<keyword evidence="2" id="KW-1133">Transmembrane helix</keyword>
<accession>A1R8J7</accession>
<sequence length="309" mass="32793">MNVDFPLSSSVILVVTVALWMVWVAPYVLRNRRQQVQTAAVPAEAFDDEPDETQAGVVLTLAPQQEKPMETMHSKAPASPQESRAAEPSLANAPTTPFTIRYARVTLALAGLALLITAAVSGVLRIVGIGSVWLPLVSIIGAVLAVVTLRKLALRDLRERRARRAAQASPIPTPARYLPKEPAVESKETTVFDAEATSREAARLSAVELRQAALAVAVAAGDKSAEAAKDSKGASWQPVEVPKPTYVAAAKAPRPAPEPLDLPEAPKPVGKPVLKQNVDQAETSTAVVASAKGHSALSNLDDVLQRRRA</sequence>
<evidence type="ECO:0000313" key="4">
    <source>
        <dbReference type="Proteomes" id="UP000000637"/>
    </source>
</evidence>
<dbReference type="Proteomes" id="UP000000637">
    <property type="component" value="Chromosome"/>
</dbReference>
<proteinExistence type="predicted"/>
<evidence type="ECO:0000256" key="1">
    <source>
        <dbReference type="SAM" id="MobiDB-lite"/>
    </source>
</evidence>
<feature type="transmembrane region" description="Helical" evidence="2">
    <location>
        <begin position="6"/>
        <end position="29"/>
    </location>
</feature>
<feature type="region of interest" description="Disordered" evidence="1">
    <location>
        <begin position="66"/>
        <end position="92"/>
    </location>
</feature>
<feature type="transmembrane region" description="Helical" evidence="2">
    <location>
        <begin position="133"/>
        <end position="154"/>
    </location>
</feature>
<feature type="compositionally biased region" description="Polar residues" evidence="1">
    <location>
        <begin position="277"/>
        <end position="287"/>
    </location>
</feature>
<evidence type="ECO:0000256" key="2">
    <source>
        <dbReference type="SAM" id="Phobius"/>
    </source>
</evidence>